<evidence type="ECO:0000313" key="2">
    <source>
        <dbReference type="Proteomes" id="UP000553632"/>
    </source>
</evidence>
<dbReference type="AlphaFoldDB" id="A0A7J6RM61"/>
<name>A0A7J6RM61_PEROL</name>
<dbReference type="EMBL" id="JABANO010025076">
    <property type="protein sequence ID" value="KAF4720840.1"/>
    <property type="molecule type" value="Genomic_DNA"/>
</dbReference>
<gene>
    <name evidence="1" type="ORF">FOZ63_018942</name>
</gene>
<organism evidence="1 2">
    <name type="scientific">Perkinsus olseni</name>
    <name type="common">Perkinsus atlanticus</name>
    <dbReference type="NCBI Taxonomy" id="32597"/>
    <lineage>
        <taxon>Eukaryota</taxon>
        <taxon>Sar</taxon>
        <taxon>Alveolata</taxon>
        <taxon>Perkinsozoa</taxon>
        <taxon>Perkinsea</taxon>
        <taxon>Perkinsida</taxon>
        <taxon>Perkinsidae</taxon>
        <taxon>Perkinsus</taxon>
    </lineage>
</organism>
<feature type="non-terminal residue" evidence="1">
    <location>
        <position position="226"/>
    </location>
</feature>
<comment type="caution">
    <text evidence="1">The sequence shown here is derived from an EMBL/GenBank/DDBJ whole genome shotgun (WGS) entry which is preliminary data.</text>
</comment>
<dbReference type="Proteomes" id="UP000553632">
    <property type="component" value="Unassembled WGS sequence"/>
</dbReference>
<reference evidence="1 2" key="1">
    <citation type="submission" date="2020-04" db="EMBL/GenBank/DDBJ databases">
        <title>Perkinsus olseni comparative genomics.</title>
        <authorList>
            <person name="Bogema D.R."/>
        </authorList>
    </citation>
    <scope>NUCLEOTIDE SEQUENCE [LARGE SCALE GENOMIC DNA]</scope>
    <source>
        <strain evidence="1 2">ATCC PRA-207</strain>
    </source>
</reference>
<sequence length="226" mass="25164">YNALANHRRYPRYVNTLTSLNLYADACSHAIGWCVVGGSLVNPLYANSSLVPLNQCSWSIVRKEHLALERGLESLYQLLTGDFFPFSTTRRIGVFTDSLIVKQRVDKILRRLRDDTEGNKACKIPKSWSAWEFNHSLKAARLLLDIAEAMPQLAQGPPVVLFEHCPGALNIADPFSRGLDPAVVDIENAQAWLDSIHQGKARSSTDVVNLVVSGPDQAEEEHSLFH</sequence>
<accession>A0A7J6RM61</accession>
<protein>
    <submittedName>
        <fullName evidence="1">Uncharacterized protein</fullName>
    </submittedName>
</protein>
<evidence type="ECO:0000313" key="1">
    <source>
        <dbReference type="EMBL" id="KAF4720840.1"/>
    </source>
</evidence>
<keyword evidence="2" id="KW-1185">Reference proteome</keyword>
<proteinExistence type="predicted"/>
<feature type="non-terminal residue" evidence="1">
    <location>
        <position position="1"/>
    </location>
</feature>